<sequence length="214" mass="23180">MMELPHYPSLSPLNSPWSESAKSASAVADQTPFYCRAKPTSGYGRASGRPRAAGQFYTLINSLAPHSSPSLISSPPPVPPSAIAATATVTAVAFRAFCRRRRLRVRQAETFSTAHWNHQISAHILRLVHYHRCFGGLTLQVSAQLNSYLWDSVTDDERINLAPHSSPSLISSPPPLPPSLPWPSVPSVVVAAAEFIRRKLLAPLAGTSDLSSYS</sequence>
<organism evidence="1 2">
    <name type="scientific">Camellia sinensis var. sinensis</name>
    <name type="common">China tea</name>
    <dbReference type="NCBI Taxonomy" id="542762"/>
    <lineage>
        <taxon>Eukaryota</taxon>
        <taxon>Viridiplantae</taxon>
        <taxon>Streptophyta</taxon>
        <taxon>Embryophyta</taxon>
        <taxon>Tracheophyta</taxon>
        <taxon>Spermatophyta</taxon>
        <taxon>Magnoliopsida</taxon>
        <taxon>eudicotyledons</taxon>
        <taxon>Gunneridae</taxon>
        <taxon>Pentapetalae</taxon>
        <taxon>asterids</taxon>
        <taxon>Ericales</taxon>
        <taxon>Theaceae</taxon>
        <taxon>Camellia</taxon>
    </lineage>
</organism>
<dbReference type="AlphaFoldDB" id="A0A4S4E2L3"/>
<dbReference type="Proteomes" id="UP000306102">
    <property type="component" value="Unassembled WGS sequence"/>
</dbReference>
<proteinExistence type="predicted"/>
<name>A0A4S4E2L3_CAMSN</name>
<protein>
    <submittedName>
        <fullName evidence="1">Uncharacterized protein</fullName>
    </submittedName>
</protein>
<dbReference type="EMBL" id="SDRB02008074">
    <property type="protein sequence ID" value="THG10099.1"/>
    <property type="molecule type" value="Genomic_DNA"/>
</dbReference>
<reference evidence="1 2" key="1">
    <citation type="journal article" date="2018" name="Proc. Natl. Acad. Sci. U.S.A.">
        <title>Draft genome sequence of Camellia sinensis var. sinensis provides insights into the evolution of the tea genome and tea quality.</title>
        <authorList>
            <person name="Wei C."/>
            <person name="Yang H."/>
            <person name="Wang S."/>
            <person name="Zhao J."/>
            <person name="Liu C."/>
            <person name="Gao L."/>
            <person name="Xia E."/>
            <person name="Lu Y."/>
            <person name="Tai Y."/>
            <person name="She G."/>
            <person name="Sun J."/>
            <person name="Cao H."/>
            <person name="Tong W."/>
            <person name="Gao Q."/>
            <person name="Li Y."/>
            <person name="Deng W."/>
            <person name="Jiang X."/>
            <person name="Wang W."/>
            <person name="Chen Q."/>
            <person name="Zhang S."/>
            <person name="Li H."/>
            <person name="Wu J."/>
            <person name="Wang P."/>
            <person name="Li P."/>
            <person name="Shi C."/>
            <person name="Zheng F."/>
            <person name="Jian J."/>
            <person name="Huang B."/>
            <person name="Shan D."/>
            <person name="Shi M."/>
            <person name="Fang C."/>
            <person name="Yue Y."/>
            <person name="Li F."/>
            <person name="Li D."/>
            <person name="Wei S."/>
            <person name="Han B."/>
            <person name="Jiang C."/>
            <person name="Yin Y."/>
            <person name="Xia T."/>
            <person name="Zhang Z."/>
            <person name="Bennetzen J.L."/>
            <person name="Zhao S."/>
            <person name="Wan X."/>
        </authorList>
    </citation>
    <scope>NUCLEOTIDE SEQUENCE [LARGE SCALE GENOMIC DNA]</scope>
    <source>
        <strain evidence="2">cv. Shuchazao</strain>
        <tissue evidence="1">Leaf</tissue>
    </source>
</reference>
<keyword evidence="2" id="KW-1185">Reference proteome</keyword>
<evidence type="ECO:0000313" key="2">
    <source>
        <dbReference type="Proteomes" id="UP000306102"/>
    </source>
</evidence>
<evidence type="ECO:0000313" key="1">
    <source>
        <dbReference type="EMBL" id="THG10099.1"/>
    </source>
</evidence>
<gene>
    <name evidence="1" type="ORF">TEA_012765</name>
</gene>
<accession>A0A4S4E2L3</accession>
<comment type="caution">
    <text evidence="1">The sequence shown here is derived from an EMBL/GenBank/DDBJ whole genome shotgun (WGS) entry which is preliminary data.</text>
</comment>